<organism evidence="1 2">
    <name type="scientific">Streblomastix strix</name>
    <dbReference type="NCBI Taxonomy" id="222440"/>
    <lineage>
        <taxon>Eukaryota</taxon>
        <taxon>Metamonada</taxon>
        <taxon>Preaxostyla</taxon>
        <taxon>Oxymonadida</taxon>
        <taxon>Streblomastigidae</taxon>
        <taxon>Streblomastix</taxon>
    </lineage>
</organism>
<sequence length="125" mass="14771">MDVINERVQVAYKEAYQQDDQTSMADIANEQIQMVIEEQKIMINNKDNEIKQLKPKAVPQGKETAYVLAVQYIEVDDKNNTILKVRRRNKKWISRKLMLELKDALLYYDQECIAMTKNEAIKEYL</sequence>
<gene>
    <name evidence="1" type="ORF">EZS28_056363</name>
</gene>
<reference evidence="1 2" key="1">
    <citation type="submission" date="2019-03" db="EMBL/GenBank/DDBJ databases">
        <title>Single cell metagenomics reveals metabolic interactions within the superorganism composed of flagellate Streblomastix strix and complex community of Bacteroidetes bacteria on its surface.</title>
        <authorList>
            <person name="Treitli S.C."/>
            <person name="Kolisko M."/>
            <person name="Husnik F."/>
            <person name="Keeling P."/>
            <person name="Hampl V."/>
        </authorList>
    </citation>
    <scope>NUCLEOTIDE SEQUENCE [LARGE SCALE GENOMIC DNA]</scope>
    <source>
        <strain evidence="1">ST1C</strain>
    </source>
</reference>
<proteinExistence type="predicted"/>
<dbReference type="AlphaFoldDB" id="A0A5J4PKL2"/>
<accession>A0A5J4PKL2</accession>
<feature type="non-terminal residue" evidence="1">
    <location>
        <position position="125"/>
    </location>
</feature>
<evidence type="ECO:0000313" key="2">
    <source>
        <dbReference type="Proteomes" id="UP000324800"/>
    </source>
</evidence>
<name>A0A5J4PKL2_9EUKA</name>
<comment type="caution">
    <text evidence="1">The sequence shown here is derived from an EMBL/GenBank/DDBJ whole genome shotgun (WGS) entry which is preliminary data.</text>
</comment>
<evidence type="ECO:0000313" key="1">
    <source>
        <dbReference type="EMBL" id="KAA6310146.1"/>
    </source>
</evidence>
<dbReference type="EMBL" id="SNRW01049913">
    <property type="protein sequence ID" value="KAA6310146.1"/>
    <property type="molecule type" value="Genomic_DNA"/>
</dbReference>
<protein>
    <submittedName>
        <fullName evidence="1">Uncharacterized protein</fullName>
    </submittedName>
</protein>
<dbReference type="Proteomes" id="UP000324800">
    <property type="component" value="Unassembled WGS sequence"/>
</dbReference>